<dbReference type="Proteomes" id="UP000665020">
    <property type="component" value="Chromosome"/>
</dbReference>
<sequence>MRKWLSVSENRYRSNKIKQEHTILSDIFPFLEEIAMMKTVKSIIPGRINRRKGSGIQAYLQLKYKTASGIKLLGKTSSSIQEVFVVTDNQDKTIENLKLKEFIK</sequence>
<dbReference type="Pfam" id="PF09876">
    <property type="entry name" value="DUF2103"/>
    <property type="match status" value="1"/>
</dbReference>
<dbReference type="AlphaFoldDB" id="A0A8A7KFR6"/>
<evidence type="ECO:0000313" key="2">
    <source>
        <dbReference type="Proteomes" id="UP000665020"/>
    </source>
</evidence>
<reference evidence="1" key="1">
    <citation type="submission" date="2019-12" db="EMBL/GenBank/DDBJ databases">
        <authorList>
            <person name="zhang j."/>
            <person name="sun C.M."/>
        </authorList>
    </citation>
    <scope>NUCLEOTIDE SEQUENCE</scope>
    <source>
        <strain evidence="1">NS-1</strain>
    </source>
</reference>
<gene>
    <name evidence="1" type="ORF">GM661_10345</name>
</gene>
<dbReference type="EMBL" id="CP046640">
    <property type="protein sequence ID" value="QTL98349.1"/>
    <property type="molecule type" value="Genomic_DNA"/>
</dbReference>
<accession>A0A8A7KFR6</accession>
<name>A0A8A7KFR6_9FIRM</name>
<dbReference type="KEGG" id="ifn:GM661_10345"/>
<keyword evidence="2" id="KW-1185">Reference proteome</keyword>
<proteinExistence type="predicted"/>
<evidence type="ECO:0000313" key="1">
    <source>
        <dbReference type="EMBL" id="QTL98349.1"/>
    </source>
</evidence>
<dbReference type="InterPro" id="IPR018664">
    <property type="entry name" value="DUF2103_metal-binding"/>
</dbReference>
<organism evidence="1 2">
    <name type="scientific">Iocasia fonsfrigidae</name>
    <dbReference type="NCBI Taxonomy" id="2682810"/>
    <lineage>
        <taxon>Bacteria</taxon>
        <taxon>Bacillati</taxon>
        <taxon>Bacillota</taxon>
        <taxon>Clostridia</taxon>
        <taxon>Halanaerobiales</taxon>
        <taxon>Halanaerobiaceae</taxon>
        <taxon>Iocasia</taxon>
    </lineage>
</organism>
<protein>
    <submittedName>
        <fullName evidence="1">Metal-binding protein</fullName>
    </submittedName>
</protein>